<dbReference type="Proteomes" id="UP000283269">
    <property type="component" value="Unassembled WGS sequence"/>
</dbReference>
<dbReference type="InParanoid" id="A0A409XNC5"/>
<evidence type="ECO:0000313" key="2">
    <source>
        <dbReference type="EMBL" id="PPQ92248.1"/>
    </source>
</evidence>
<name>A0A409XNC5_PSICY</name>
<feature type="transmembrane region" description="Helical" evidence="1">
    <location>
        <begin position="464"/>
        <end position="489"/>
    </location>
</feature>
<keyword evidence="1" id="KW-0812">Transmembrane</keyword>
<dbReference type="OrthoDB" id="9451547at2759"/>
<feature type="transmembrane region" description="Helical" evidence="1">
    <location>
        <begin position="385"/>
        <end position="403"/>
    </location>
</feature>
<accession>A0A409XNC5</accession>
<sequence length="523" mass="58640">MPVTQGRNDVSGQYTTPISPVEDVDSRRLVEDGHSESTWRPTLVFQRLPGTGGTVAVPLASTLDTSILSGSHPSFTAVVDPAFATRSLWNIIWDCLLTTFACSWLSVHPNVPRQEATKWSKRLLRVRYMTWAIIAPELVILWAMKQRYGAQKVADRFEGWTIEHGYLLQMGGFTLYDGKNFLGVLSIDMLEKYVHRITLDHPTLTKEAIEDKSKSDGLAKGLVTVQVTWFVIQAFARYTQDLVVTQLEIATIALGVLNGAMYMGWRKKPLNVQVPIPIYLEPAGEDTYRQDENKQLLNVQLLGHDADDDGISNQDRGYNAPQNDNNKTPSLAYKILFVWPKDFVLATMMDVQEMSMLTTSGSFVHLDRVSAFYALPVAPTDGTTMSILVSIMGLVFGAIHCIAWSFNFPSITELIIWRVSAVVVVAWIAASLIMLMAQLCFVDQTWDDGGANYTEKFDLERRPWIKVAMVIKVVFFSIITAGVPVYVIARLALLIEAFTTLRDLPPEAYRVVEWSSLIPHIIE</sequence>
<proteinExistence type="predicted"/>
<dbReference type="AlphaFoldDB" id="A0A409XNC5"/>
<dbReference type="PANTHER" id="PTHR35043:SF7">
    <property type="entry name" value="TRANSCRIPTION FACTOR DOMAIN-CONTAINING PROTEIN"/>
    <property type="match status" value="1"/>
</dbReference>
<comment type="caution">
    <text evidence="2">The sequence shown here is derived from an EMBL/GenBank/DDBJ whole genome shotgun (WGS) entry which is preliminary data.</text>
</comment>
<gene>
    <name evidence="2" type="ORF">CVT25_008930</name>
</gene>
<dbReference type="EMBL" id="NHYD01001073">
    <property type="protein sequence ID" value="PPQ92248.1"/>
    <property type="molecule type" value="Genomic_DNA"/>
</dbReference>
<reference evidence="2 3" key="1">
    <citation type="journal article" date="2018" name="Evol. Lett.">
        <title>Horizontal gene cluster transfer increased hallucinogenic mushroom diversity.</title>
        <authorList>
            <person name="Reynolds H.T."/>
            <person name="Vijayakumar V."/>
            <person name="Gluck-Thaler E."/>
            <person name="Korotkin H.B."/>
            <person name="Matheny P.B."/>
            <person name="Slot J.C."/>
        </authorList>
    </citation>
    <scope>NUCLEOTIDE SEQUENCE [LARGE SCALE GENOMIC DNA]</scope>
    <source>
        <strain evidence="2 3">2631</strain>
    </source>
</reference>
<protein>
    <submittedName>
        <fullName evidence="2">Uncharacterized protein</fullName>
    </submittedName>
</protein>
<dbReference type="PANTHER" id="PTHR35043">
    <property type="entry name" value="TRANSCRIPTION FACTOR DOMAIN-CONTAINING PROTEIN"/>
    <property type="match status" value="1"/>
</dbReference>
<keyword evidence="1" id="KW-1133">Transmembrane helix</keyword>
<evidence type="ECO:0000313" key="3">
    <source>
        <dbReference type="Proteomes" id="UP000283269"/>
    </source>
</evidence>
<keyword evidence="3" id="KW-1185">Reference proteome</keyword>
<evidence type="ECO:0000256" key="1">
    <source>
        <dbReference type="SAM" id="Phobius"/>
    </source>
</evidence>
<organism evidence="2 3">
    <name type="scientific">Psilocybe cyanescens</name>
    <dbReference type="NCBI Taxonomy" id="93625"/>
    <lineage>
        <taxon>Eukaryota</taxon>
        <taxon>Fungi</taxon>
        <taxon>Dikarya</taxon>
        <taxon>Basidiomycota</taxon>
        <taxon>Agaricomycotina</taxon>
        <taxon>Agaricomycetes</taxon>
        <taxon>Agaricomycetidae</taxon>
        <taxon>Agaricales</taxon>
        <taxon>Agaricineae</taxon>
        <taxon>Strophariaceae</taxon>
        <taxon>Psilocybe</taxon>
    </lineage>
</organism>
<feature type="transmembrane region" description="Helical" evidence="1">
    <location>
        <begin position="415"/>
        <end position="437"/>
    </location>
</feature>
<keyword evidence="1" id="KW-0472">Membrane</keyword>